<gene>
    <name evidence="1" type="ORF">WICMUC_004294</name>
</gene>
<evidence type="ECO:0000313" key="1">
    <source>
        <dbReference type="EMBL" id="KAH3672323.1"/>
    </source>
</evidence>
<comment type="caution">
    <text evidence="1">The sequence shown here is derived from an EMBL/GenBank/DDBJ whole genome shotgun (WGS) entry which is preliminary data.</text>
</comment>
<proteinExistence type="predicted"/>
<dbReference type="EMBL" id="JAEUBF010001156">
    <property type="protein sequence ID" value="KAH3672323.1"/>
    <property type="molecule type" value="Genomic_DNA"/>
</dbReference>
<sequence length="66" mass="7225">MDGIMVRDPLPSKTDILDGMKLGAEEALVEGDEITCDKVVPGIFEAFEKFVVPEIEMDVVEEVDVA</sequence>
<reference evidence="1" key="1">
    <citation type="journal article" date="2021" name="Open Biol.">
        <title>Shared evolutionary footprints suggest mitochondrial oxidative damage underlies multiple complex I losses in fungi.</title>
        <authorList>
            <person name="Schikora-Tamarit M.A."/>
            <person name="Marcet-Houben M."/>
            <person name="Nosek J."/>
            <person name="Gabaldon T."/>
        </authorList>
    </citation>
    <scope>NUCLEOTIDE SEQUENCE</scope>
    <source>
        <strain evidence="1">CBS6341</strain>
    </source>
</reference>
<dbReference type="InterPro" id="IPR020558">
    <property type="entry name" value="DiOHA_6PGluconate_deHydtase_CS"/>
</dbReference>
<dbReference type="PROSITE" id="PS00886">
    <property type="entry name" value="ILVD_EDD_1"/>
    <property type="match status" value="1"/>
</dbReference>
<accession>A0A9P8PHG1</accession>
<protein>
    <submittedName>
        <fullName evidence="1">Uncharacterized protein</fullName>
    </submittedName>
</protein>
<name>A0A9P8PHG1_9ASCO</name>
<organism evidence="1 2">
    <name type="scientific">Wickerhamomyces mucosus</name>
    <dbReference type="NCBI Taxonomy" id="1378264"/>
    <lineage>
        <taxon>Eukaryota</taxon>
        <taxon>Fungi</taxon>
        <taxon>Dikarya</taxon>
        <taxon>Ascomycota</taxon>
        <taxon>Saccharomycotina</taxon>
        <taxon>Saccharomycetes</taxon>
        <taxon>Phaffomycetales</taxon>
        <taxon>Wickerhamomycetaceae</taxon>
        <taxon>Wickerhamomyces</taxon>
    </lineage>
</organism>
<reference evidence="1" key="2">
    <citation type="submission" date="2021-01" db="EMBL/GenBank/DDBJ databases">
        <authorList>
            <person name="Schikora-Tamarit M.A."/>
        </authorList>
    </citation>
    <scope>NUCLEOTIDE SEQUENCE</scope>
    <source>
        <strain evidence="1">CBS6341</strain>
    </source>
</reference>
<evidence type="ECO:0000313" key="2">
    <source>
        <dbReference type="Proteomes" id="UP000769528"/>
    </source>
</evidence>
<dbReference type="AlphaFoldDB" id="A0A9P8PHG1"/>
<keyword evidence="2" id="KW-1185">Reference proteome</keyword>
<dbReference type="GO" id="GO:0003824">
    <property type="term" value="F:catalytic activity"/>
    <property type="evidence" value="ECO:0007669"/>
    <property type="project" value="InterPro"/>
</dbReference>
<dbReference type="Proteomes" id="UP000769528">
    <property type="component" value="Unassembled WGS sequence"/>
</dbReference>